<name>A0A0R3X380_HYDTA</name>
<keyword evidence="2" id="KW-0444">Lipid biosynthesis</keyword>
<evidence type="ECO:0000313" key="15">
    <source>
        <dbReference type="WBParaSite" id="TTAC_0000778601-mRNA-1"/>
    </source>
</evidence>
<keyword evidence="6" id="KW-0443">Lipid metabolism</keyword>
<accession>A0A0R3X380</accession>
<evidence type="ECO:0000256" key="12">
    <source>
        <dbReference type="SAM" id="Phobius"/>
    </source>
</evidence>
<comment type="subcellular location">
    <subcellularLocation>
        <location evidence="1">Membrane</location>
        <topology evidence="1">Multi-pass membrane protein</topology>
    </subcellularLocation>
</comment>
<dbReference type="GO" id="GO:0043337">
    <property type="term" value="F:cardiolipin synthase (CMP-forming)"/>
    <property type="evidence" value="ECO:0007669"/>
    <property type="project" value="UniProtKB-EC"/>
</dbReference>
<dbReference type="STRING" id="6205.A0A0R3X380"/>
<evidence type="ECO:0000256" key="11">
    <source>
        <dbReference type="ARBA" id="ARBA00047433"/>
    </source>
</evidence>
<dbReference type="GO" id="GO:0032049">
    <property type="term" value="P:cardiolipin biosynthetic process"/>
    <property type="evidence" value="ECO:0007669"/>
    <property type="project" value="TreeGrafter"/>
</dbReference>
<dbReference type="EMBL" id="UYWX01020403">
    <property type="protein sequence ID" value="VDM32225.1"/>
    <property type="molecule type" value="Genomic_DNA"/>
</dbReference>
<evidence type="ECO:0000256" key="5">
    <source>
        <dbReference type="ARBA" id="ARBA00022989"/>
    </source>
</evidence>
<reference evidence="13 14" key="2">
    <citation type="submission" date="2018-11" db="EMBL/GenBank/DDBJ databases">
        <authorList>
            <consortium name="Pathogen Informatics"/>
        </authorList>
    </citation>
    <scope>NUCLEOTIDE SEQUENCE [LARGE SCALE GENOMIC DNA]</scope>
</reference>
<evidence type="ECO:0000313" key="14">
    <source>
        <dbReference type="Proteomes" id="UP000274429"/>
    </source>
</evidence>
<keyword evidence="8" id="KW-0594">Phospholipid biosynthesis</keyword>
<dbReference type="InterPro" id="IPR043130">
    <property type="entry name" value="CDP-OH_PTrfase_TM_dom"/>
</dbReference>
<dbReference type="AlphaFoldDB" id="A0A0R3X380"/>
<evidence type="ECO:0000313" key="13">
    <source>
        <dbReference type="EMBL" id="VDM32225.1"/>
    </source>
</evidence>
<dbReference type="GO" id="GO:0005739">
    <property type="term" value="C:mitochondrion"/>
    <property type="evidence" value="ECO:0007669"/>
    <property type="project" value="TreeGrafter"/>
</dbReference>
<comment type="catalytic activity">
    <reaction evidence="11">
        <text>a CDP-1,2-diacyl-sn-glycerol + a 1,2-diacyl-sn-glycero-3-phospho-(1'-sn-glycerol) = a cardiolipin + CMP + H(+)</text>
        <dbReference type="Rhea" id="RHEA:32931"/>
        <dbReference type="ChEBI" id="CHEBI:15378"/>
        <dbReference type="ChEBI" id="CHEBI:58332"/>
        <dbReference type="ChEBI" id="CHEBI:60377"/>
        <dbReference type="ChEBI" id="CHEBI:62237"/>
        <dbReference type="ChEBI" id="CHEBI:64716"/>
        <dbReference type="EC" id="2.7.8.41"/>
    </reaction>
</comment>
<keyword evidence="14" id="KW-1185">Reference proteome</keyword>
<keyword evidence="5 12" id="KW-1133">Transmembrane helix</keyword>
<evidence type="ECO:0000256" key="10">
    <source>
        <dbReference type="ARBA" id="ARBA00039001"/>
    </source>
</evidence>
<dbReference type="PANTHER" id="PTHR14269">
    <property type="entry name" value="CDP-DIACYLGLYCEROL--GLYCEROL-3-PHOSPHATE 3-PHOSPHATIDYLTRANSFERASE-RELATED"/>
    <property type="match status" value="1"/>
</dbReference>
<dbReference type="Gene3D" id="1.20.120.1760">
    <property type="match status" value="1"/>
</dbReference>
<dbReference type="Proteomes" id="UP000274429">
    <property type="component" value="Unassembled WGS sequence"/>
</dbReference>
<evidence type="ECO:0000256" key="3">
    <source>
        <dbReference type="ARBA" id="ARBA00022679"/>
    </source>
</evidence>
<evidence type="ECO:0000256" key="8">
    <source>
        <dbReference type="ARBA" id="ARBA00023209"/>
    </source>
</evidence>
<evidence type="ECO:0000256" key="7">
    <source>
        <dbReference type="ARBA" id="ARBA00023136"/>
    </source>
</evidence>
<dbReference type="InterPro" id="IPR050324">
    <property type="entry name" value="CDP-alcohol_PTase-I"/>
</dbReference>
<sequence>MNPLLSVTVPRLARFPIRYFISNSSLKLSSCLHVTPNLHSINHISSSPRGKVITVPNILTSLRIGVTPLIVSLIIKQDLLSATILTAAIGLTDAADGYIARHFPSQQSIAGSYLDPLADKFFISLISLAMAYSELLPISLVSLFLIRDALLLVGASYLRFISLGRPRSPLGLIFPKEAAIEMKPTKSSKVCRVTSCTSCSMVSQILILNVFRLIAAGTTIYSGFGYAKSFPKFLHEALNISASKKG</sequence>
<dbReference type="PANTHER" id="PTHR14269:SF60">
    <property type="entry name" value="CARDIOLIPIN SYNTHASE (CMP-FORMING)"/>
    <property type="match status" value="1"/>
</dbReference>
<protein>
    <recommendedName>
        <fullName evidence="10">cardiolipin synthase (CMP-forming)</fullName>
        <ecNumber evidence="10">2.7.8.41</ecNumber>
    </recommendedName>
</protein>
<evidence type="ECO:0000256" key="1">
    <source>
        <dbReference type="ARBA" id="ARBA00004141"/>
    </source>
</evidence>
<dbReference type="InterPro" id="IPR000462">
    <property type="entry name" value="CDP-OH_P_trans"/>
</dbReference>
<keyword evidence="4 12" id="KW-0812">Transmembrane</keyword>
<dbReference type="EC" id="2.7.8.41" evidence="10"/>
<proteinExistence type="predicted"/>
<keyword evidence="9" id="KW-1208">Phospholipid metabolism</keyword>
<dbReference type="Pfam" id="PF01066">
    <property type="entry name" value="CDP-OH_P_transf"/>
    <property type="match status" value="1"/>
</dbReference>
<evidence type="ECO:0000256" key="4">
    <source>
        <dbReference type="ARBA" id="ARBA00022692"/>
    </source>
</evidence>
<reference evidence="15" key="1">
    <citation type="submission" date="2017-02" db="UniProtKB">
        <authorList>
            <consortium name="WormBaseParasite"/>
        </authorList>
    </citation>
    <scope>IDENTIFICATION</scope>
</reference>
<evidence type="ECO:0000256" key="9">
    <source>
        <dbReference type="ARBA" id="ARBA00023264"/>
    </source>
</evidence>
<feature type="transmembrane region" description="Helical" evidence="12">
    <location>
        <begin position="121"/>
        <end position="146"/>
    </location>
</feature>
<organism evidence="15">
    <name type="scientific">Hydatigena taeniaeformis</name>
    <name type="common">Feline tapeworm</name>
    <name type="synonym">Taenia taeniaeformis</name>
    <dbReference type="NCBI Taxonomy" id="6205"/>
    <lineage>
        <taxon>Eukaryota</taxon>
        <taxon>Metazoa</taxon>
        <taxon>Spiralia</taxon>
        <taxon>Lophotrochozoa</taxon>
        <taxon>Platyhelminthes</taxon>
        <taxon>Cestoda</taxon>
        <taxon>Eucestoda</taxon>
        <taxon>Cyclophyllidea</taxon>
        <taxon>Taeniidae</taxon>
        <taxon>Hydatigera</taxon>
    </lineage>
</organism>
<dbReference type="GO" id="GO:0016020">
    <property type="term" value="C:membrane"/>
    <property type="evidence" value="ECO:0007669"/>
    <property type="project" value="UniProtKB-SubCell"/>
</dbReference>
<evidence type="ECO:0000256" key="2">
    <source>
        <dbReference type="ARBA" id="ARBA00022516"/>
    </source>
</evidence>
<keyword evidence="7 12" id="KW-0472">Membrane</keyword>
<dbReference type="WBParaSite" id="TTAC_0000778601-mRNA-1">
    <property type="protein sequence ID" value="TTAC_0000778601-mRNA-1"/>
    <property type="gene ID" value="TTAC_0000778601"/>
</dbReference>
<keyword evidence="3" id="KW-0808">Transferase</keyword>
<gene>
    <name evidence="13" type="ORF">TTAC_LOCUS7771</name>
</gene>
<dbReference type="OrthoDB" id="10020554at2759"/>
<evidence type="ECO:0000256" key="6">
    <source>
        <dbReference type="ARBA" id="ARBA00023098"/>
    </source>
</evidence>